<evidence type="ECO:0000256" key="1">
    <source>
        <dbReference type="SAM" id="Phobius"/>
    </source>
</evidence>
<keyword evidence="1" id="KW-0472">Membrane</keyword>
<dbReference type="Proteomes" id="UP001445076">
    <property type="component" value="Unassembled WGS sequence"/>
</dbReference>
<feature type="transmembrane region" description="Helical" evidence="1">
    <location>
        <begin position="47"/>
        <end position="69"/>
    </location>
</feature>
<feature type="transmembrane region" description="Helical" evidence="1">
    <location>
        <begin position="107"/>
        <end position="129"/>
    </location>
</feature>
<name>A0AAW0W3A4_CHEQU</name>
<keyword evidence="3" id="KW-1185">Reference proteome</keyword>
<gene>
    <name evidence="2" type="ORF">OTU49_011594</name>
</gene>
<proteinExistence type="predicted"/>
<reference evidence="2 3" key="1">
    <citation type="journal article" date="2024" name="BMC Genomics">
        <title>Genome assembly of redclaw crayfish (Cherax quadricarinatus) provides insights into its immune adaptation and hypoxia tolerance.</title>
        <authorList>
            <person name="Liu Z."/>
            <person name="Zheng J."/>
            <person name="Li H."/>
            <person name="Fang K."/>
            <person name="Wang S."/>
            <person name="He J."/>
            <person name="Zhou D."/>
            <person name="Weng S."/>
            <person name="Chi M."/>
            <person name="Gu Z."/>
            <person name="He J."/>
            <person name="Li F."/>
            <person name="Wang M."/>
        </authorList>
    </citation>
    <scope>NUCLEOTIDE SEQUENCE [LARGE SCALE GENOMIC DNA]</scope>
    <source>
        <strain evidence="2">ZL_2023a</strain>
    </source>
</reference>
<evidence type="ECO:0000313" key="2">
    <source>
        <dbReference type="EMBL" id="KAK8723903.1"/>
    </source>
</evidence>
<protein>
    <submittedName>
        <fullName evidence="2">Uncharacterized protein</fullName>
    </submittedName>
</protein>
<accession>A0AAW0W3A4</accession>
<keyword evidence="1" id="KW-0812">Transmembrane</keyword>
<organism evidence="2 3">
    <name type="scientific">Cherax quadricarinatus</name>
    <name type="common">Australian red claw crayfish</name>
    <dbReference type="NCBI Taxonomy" id="27406"/>
    <lineage>
        <taxon>Eukaryota</taxon>
        <taxon>Metazoa</taxon>
        <taxon>Ecdysozoa</taxon>
        <taxon>Arthropoda</taxon>
        <taxon>Crustacea</taxon>
        <taxon>Multicrustacea</taxon>
        <taxon>Malacostraca</taxon>
        <taxon>Eumalacostraca</taxon>
        <taxon>Eucarida</taxon>
        <taxon>Decapoda</taxon>
        <taxon>Pleocyemata</taxon>
        <taxon>Astacidea</taxon>
        <taxon>Parastacoidea</taxon>
        <taxon>Parastacidae</taxon>
        <taxon>Cherax</taxon>
    </lineage>
</organism>
<evidence type="ECO:0000313" key="3">
    <source>
        <dbReference type="Proteomes" id="UP001445076"/>
    </source>
</evidence>
<feature type="transmembrane region" description="Helical" evidence="1">
    <location>
        <begin position="136"/>
        <end position="155"/>
    </location>
</feature>
<dbReference type="EMBL" id="JARKIK010000088">
    <property type="protein sequence ID" value="KAK8723903.1"/>
    <property type="molecule type" value="Genomic_DNA"/>
</dbReference>
<sequence length="165" mass="17658">MRFKAKVLLATSATSGICYKCSSLQVSISGKMPSRCCCCLSLRRGCLIISFITLVVGLLGTAYGILLLIKAGGWQGWLTVVVEILNVLLAILLACSVDKTVVVLVRAWAACTTLQVVMGVIVGVIFIFYDSVIVGVVALCFTVAQVYFVMVVWSYSAAMKATAEE</sequence>
<comment type="caution">
    <text evidence="2">The sequence shown here is derived from an EMBL/GenBank/DDBJ whole genome shotgun (WGS) entry which is preliminary data.</text>
</comment>
<dbReference type="AlphaFoldDB" id="A0AAW0W3A4"/>
<keyword evidence="1" id="KW-1133">Transmembrane helix</keyword>
<feature type="transmembrane region" description="Helical" evidence="1">
    <location>
        <begin position="76"/>
        <end position="95"/>
    </location>
</feature>